<comment type="similarity">
    <text evidence="1">Belongs to the adrenodoxin/putidaredoxin family.</text>
</comment>
<keyword evidence="2" id="KW-0001">2Fe-2S</keyword>
<dbReference type="CDD" id="cd00207">
    <property type="entry name" value="fer2"/>
    <property type="match status" value="1"/>
</dbReference>
<evidence type="ECO:0000259" key="7">
    <source>
        <dbReference type="PROSITE" id="PS51085"/>
    </source>
</evidence>
<comment type="cofactor">
    <cofactor evidence="6">
        <name>[2Fe-2S] cluster</name>
        <dbReference type="ChEBI" id="CHEBI:190135"/>
    </cofactor>
</comment>
<evidence type="ECO:0000256" key="2">
    <source>
        <dbReference type="ARBA" id="ARBA00022714"/>
    </source>
</evidence>
<feature type="domain" description="2Fe-2S ferredoxin-type" evidence="7">
    <location>
        <begin position="2"/>
        <end position="106"/>
    </location>
</feature>
<keyword evidence="9" id="KW-1185">Reference proteome</keyword>
<evidence type="ECO:0000313" key="9">
    <source>
        <dbReference type="Proteomes" id="UP001243364"/>
    </source>
</evidence>
<reference evidence="8 9" key="1">
    <citation type="submission" date="2023-07" db="EMBL/GenBank/DDBJ databases">
        <title>Comparative genomics of wheat-associated soil bacteria to identify genetic determinants of phenazine resistance.</title>
        <authorList>
            <person name="Mouncey N."/>
        </authorList>
    </citation>
    <scope>NUCLEOTIDE SEQUENCE [LARGE SCALE GENOMIC DNA]</scope>
    <source>
        <strain evidence="8 9">W4I19-2</strain>
    </source>
</reference>
<gene>
    <name evidence="8" type="ORF">QFZ56_001034</name>
</gene>
<keyword evidence="4" id="KW-0408">Iron</keyword>
<evidence type="ECO:0000256" key="3">
    <source>
        <dbReference type="ARBA" id="ARBA00022723"/>
    </source>
</evidence>
<dbReference type="SUPFAM" id="SSF54292">
    <property type="entry name" value="2Fe-2S ferredoxin-like"/>
    <property type="match status" value="1"/>
</dbReference>
<dbReference type="Pfam" id="PF00111">
    <property type="entry name" value="Fer2"/>
    <property type="match status" value="1"/>
</dbReference>
<dbReference type="InterPro" id="IPR036010">
    <property type="entry name" value="2Fe-2S_ferredoxin-like_sf"/>
</dbReference>
<dbReference type="PRINTS" id="PR00355">
    <property type="entry name" value="ADRENODOXIN"/>
</dbReference>
<sequence length="107" mass="11078">MPTVIFQLPDGTERKVTAASGTALMQAAVSNGVPGIVAECGGNASCATCHVYVDAAQSGLAGPPNDVEDEMLDFTAAERRPTSRLSCQIHLSDALDGLVVHVPEEQV</sequence>
<dbReference type="RefSeq" id="WP_307040483.1">
    <property type="nucleotide sequence ID" value="NZ_JAUSYA010000001.1"/>
</dbReference>
<comment type="caution">
    <text evidence="8">The sequence shown here is derived from an EMBL/GenBank/DDBJ whole genome shotgun (WGS) entry which is preliminary data.</text>
</comment>
<dbReference type="InterPro" id="IPR001041">
    <property type="entry name" value="2Fe-2S_ferredoxin-type"/>
</dbReference>
<evidence type="ECO:0000256" key="4">
    <source>
        <dbReference type="ARBA" id="ARBA00023004"/>
    </source>
</evidence>
<keyword evidence="3" id="KW-0479">Metal-binding</keyword>
<evidence type="ECO:0000313" key="8">
    <source>
        <dbReference type="EMBL" id="MDQ0682071.1"/>
    </source>
</evidence>
<keyword evidence="5" id="KW-0411">Iron-sulfur</keyword>
<dbReference type="InterPro" id="IPR012675">
    <property type="entry name" value="Beta-grasp_dom_sf"/>
</dbReference>
<name>A0ABU0PUK1_STRAH</name>
<dbReference type="EMBL" id="JAUSYA010000001">
    <property type="protein sequence ID" value="MDQ0682071.1"/>
    <property type="molecule type" value="Genomic_DNA"/>
</dbReference>
<accession>A0ABU0PUK1</accession>
<organism evidence="8 9">
    <name type="scientific">Streptomyces achromogenes</name>
    <dbReference type="NCBI Taxonomy" id="67255"/>
    <lineage>
        <taxon>Bacteria</taxon>
        <taxon>Bacillati</taxon>
        <taxon>Actinomycetota</taxon>
        <taxon>Actinomycetes</taxon>
        <taxon>Kitasatosporales</taxon>
        <taxon>Streptomycetaceae</taxon>
        <taxon>Streptomyces</taxon>
    </lineage>
</organism>
<dbReference type="Proteomes" id="UP001243364">
    <property type="component" value="Unassembled WGS sequence"/>
</dbReference>
<dbReference type="PANTHER" id="PTHR23426:SF65">
    <property type="entry name" value="FERREDOXIN-2, MITOCHONDRIAL"/>
    <property type="match status" value="1"/>
</dbReference>
<dbReference type="PROSITE" id="PS51085">
    <property type="entry name" value="2FE2S_FER_2"/>
    <property type="match status" value="1"/>
</dbReference>
<evidence type="ECO:0000256" key="1">
    <source>
        <dbReference type="ARBA" id="ARBA00010914"/>
    </source>
</evidence>
<dbReference type="InterPro" id="IPR001055">
    <property type="entry name" value="Adrenodoxin-like"/>
</dbReference>
<dbReference type="Gene3D" id="3.10.20.30">
    <property type="match status" value="1"/>
</dbReference>
<evidence type="ECO:0000256" key="5">
    <source>
        <dbReference type="ARBA" id="ARBA00023014"/>
    </source>
</evidence>
<protein>
    <submittedName>
        <fullName evidence="8">2Fe-2S ferredoxin</fullName>
    </submittedName>
</protein>
<evidence type="ECO:0000256" key="6">
    <source>
        <dbReference type="ARBA" id="ARBA00034078"/>
    </source>
</evidence>
<dbReference type="PANTHER" id="PTHR23426">
    <property type="entry name" value="FERREDOXIN/ADRENODOXIN"/>
    <property type="match status" value="1"/>
</dbReference>
<proteinExistence type="inferred from homology"/>